<feature type="transmembrane region" description="Helical" evidence="1">
    <location>
        <begin position="52"/>
        <end position="75"/>
    </location>
</feature>
<dbReference type="RefSeq" id="WP_145639558.1">
    <property type="nucleotide sequence ID" value="NZ_VIWP01000005.1"/>
</dbReference>
<proteinExistence type="predicted"/>
<evidence type="ECO:0000313" key="2">
    <source>
        <dbReference type="EMBL" id="TWF52022.1"/>
    </source>
</evidence>
<dbReference type="AlphaFoldDB" id="A0A561QNZ7"/>
<dbReference type="OrthoDB" id="9985066at2"/>
<keyword evidence="1" id="KW-0472">Membrane</keyword>
<evidence type="ECO:0000256" key="1">
    <source>
        <dbReference type="SAM" id="Phobius"/>
    </source>
</evidence>
<keyword evidence="3" id="KW-1185">Reference proteome</keyword>
<organism evidence="2 3">
    <name type="scientific">Neorhizobium alkalisoli</name>
    <dbReference type="NCBI Taxonomy" id="528178"/>
    <lineage>
        <taxon>Bacteria</taxon>
        <taxon>Pseudomonadati</taxon>
        <taxon>Pseudomonadota</taxon>
        <taxon>Alphaproteobacteria</taxon>
        <taxon>Hyphomicrobiales</taxon>
        <taxon>Rhizobiaceae</taxon>
        <taxon>Rhizobium/Agrobacterium group</taxon>
        <taxon>Neorhizobium</taxon>
    </lineage>
</organism>
<keyword evidence="1" id="KW-1133">Transmembrane helix</keyword>
<sequence>MKEWSKANIEKMKLYALGLSMIAVGIFVLSVVDDVTYLRKAAILVDMFGPQGALWFFRIGILVVLFLLPAAMFLLSRLHDPHYDRFVRQKYELDNSIRDDRERSD</sequence>
<comment type="caution">
    <text evidence="2">The sequence shown here is derived from an EMBL/GenBank/DDBJ whole genome shotgun (WGS) entry which is preliminary data.</text>
</comment>
<gene>
    <name evidence="2" type="ORF">FHW37_105121</name>
</gene>
<keyword evidence="1" id="KW-0812">Transmembrane</keyword>
<dbReference type="Proteomes" id="UP000320653">
    <property type="component" value="Unassembled WGS sequence"/>
</dbReference>
<reference evidence="2 3" key="1">
    <citation type="submission" date="2019-06" db="EMBL/GenBank/DDBJ databases">
        <title>Sorghum-associated microbial communities from plants grown in Nebraska, USA.</title>
        <authorList>
            <person name="Schachtman D."/>
        </authorList>
    </citation>
    <scope>NUCLEOTIDE SEQUENCE [LARGE SCALE GENOMIC DNA]</scope>
    <source>
        <strain evidence="2 3">1225</strain>
    </source>
</reference>
<accession>A0A561QNZ7</accession>
<dbReference type="EMBL" id="VIWP01000005">
    <property type="protein sequence ID" value="TWF52022.1"/>
    <property type="molecule type" value="Genomic_DNA"/>
</dbReference>
<protein>
    <submittedName>
        <fullName evidence="2">Uncharacterized protein</fullName>
    </submittedName>
</protein>
<name>A0A561QNZ7_9HYPH</name>
<feature type="transmembrane region" description="Helical" evidence="1">
    <location>
        <begin position="12"/>
        <end position="32"/>
    </location>
</feature>
<evidence type="ECO:0000313" key="3">
    <source>
        <dbReference type="Proteomes" id="UP000320653"/>
    </source>
</evidence>